<sequence>MSANLYPGSKSLHLVLDQPYDEIRTTDLRDDLQSVKVWYSKASGFDPTSTDSAVDKGTLYSNNSDLSINITGLDGSTKYYVKYAFISAIDPDTYTVEGPLDATTLDDAIRVSGYLTNSGKGISTNAAGDNADLSLTAGVFKVYDYAKDVTGGVGLPSGTGPVYAVKANSSIGMTVTINATTGAYIVTAFTGSDGLAILTATYNNVVIEQELSFYKGYAGQLAPVLQLTSPVADFVYKNENATLSDTPSATITATRKNITGTIVWTTQAFARDGTMLGTGSQQVAYSTGTDSITITNTQFQASFPNTLGYVAITATIGNVFDTYTINRINSGTNQIVAEIINGTAQIPADASGTIDAAHGYSGSGCTIRVLEGNIPLEVDRTSPYDSIATWNIFDITATGITPGTATFPVDSGTGKYLTIVIGDHSAMTADKATIVYTIYYRSTTGQTGSTTVTQTFTKSKQGITGSSAKVVVLTATSQAFVVAKNTGTVSPSNSVLTATTTNITSPVYAWYLNDTIISGATTNTYTVAPFANGIARYKVTATENGITVYDQLSIYALKEGDDSYQAGLSNENQTVSCLADGTPISGQFPITSQMVVAQGAQFLTSGVTYSKVSETSMTSTISNTGAISVSSISGTFASATYRANITGTTITIDRVLTINKSLNGAAGTNGTNGTNGTPGTDGLRGAAVLTRSSTTDVSSYKSTGYSVSSSVGYECQQAFNSAYTGALDRTPRAGDRVNLFGTAYSNNYLFNGSTWDYIALVVDGSLVVNGTISTTALAISSSSSPDRIQLSYNKLEVFSGNNRRVVIGYF</sequence>
<proteinExistence type="predicted"/>
<evidence type="ECO:0000313" key="1">
    <source>
        <dbReference type="EMBL" id="CAB5218501.1"/>
    </source>
</evidence>
<gene>
    <name evidence="1" type="ORF">UFOVP218_23</name>
</gene>
<dbReference type="EMBL" id="LR798261">
    <property type="protein sequence ID" value="CAB5218501.1"/>
    <property type="molecule type" value="Genomic_DNA"/>
</dbReference>
<reference evidence="1" key="1">
    <citation type="submission" date="2020-05" db="EMBL/GenBank/DDBJ databases">
        <authorList>
            <person name="Chiriac C."/>
            <person name="Salcher M."/>
            <person name="Ghai R."/>
            <person name="Kavagutti S V."/>
        </authorList>
    </citation>
    <scope>NUCLEOTIDE SEQUENCE</scope>
</reference>
<accession>A0A6J7WKE0</accession>
<name>A0A6J7WKE0_9CAUD</name>
<protein>
    <submittedName>
        <fullName evidence="1">Uncharacterized protein</fullName>
    </submittedName>
</protein>
<organism evidence="1">
    <name type="scientific">uncultured Caudovirales phage</name>
    <dbReference type="NCBI Taxonomy" id="2100421"/>
    <lineage>
        <taxon>Viruses</taxon>
        <taxon>Duplodnaviria</taxon>
        <taxon>Heunggongvirae</taxon>
        <taxon>Uroviricota</taxon>
        <taxon>Caudoviricetes</taxon>
        <taxon>Peduoviridae</taxon>
        <taxon>Maltschvirus</taxon>
        <taxon>Maltschvirus maltsch</taxon>
    </lineage>
</organism>